<protein>
    <recommendedName>
        <fullName evidence="8">Integral membrane protein</fullName>
    </recommendedName>
</protein>
<dbReference type="Pfam" id="PF10355">
    <property type="entry name" value="Ytp1"/>
    <property type="match status" value="1"/>
</dbReference>
<dbReference type="PANTHER" id="PTHR31685">
    <property type="entry name" value="INTEGRAL MEMBRANE PROTEIN (AFU_ORTHOLOGUE AFUA_6G12730)-RELATED"/>
    <property type="match status" value="1"/>
</dbReference>
<reference evidence="6" key="2">
    <citation type="submission" date="2023-01" db="EMBL/GenBank/DDBJ databases">
        <authorList>
            <person name="Petersen C."/>
        </authorList>
    </citation>
    <scope>NUCLEOTIDE SEQUENCE</scope>
    <source>
        <strain evidence="6">IBT 17514</strain>
    </source>
</reference>
<feature type="transmembrane region" description="Helical" evidence="2">
    <location>
        <begin position="108"/>
        <end position="125"/>
    </location>
</feature>
<evidence type="ECO:0008006" key="8">
    <source>
        <dbReference type="Google" id="ProtNLM"/>
    </source>
</evidence>
<feature type="transmembrane region" description="Helical" evidence="2">
    <location>
        <begin position="285"/>
        <end position="304"/>
    </location>
</feature>
<feature type="transmembrane region" description="Helical" evidence="2">
    <location>
        <begin position="516"/>
        <end position="534"/>
    </location>
</feature>
<feature type="transmembrane region" description="Helical" evidence="2">
    <location>
        <begin position="140"/>
        <end position="160"/>
    </location>
</feature>
<evidence type="ECO:0000313" key="7">
    <source>
        <dbReference type="Proteomes" id="UP001215712"/>
    </source>
</evidence>
<gene>
    <name evidence="6" type="ORF">N7493_002652</name>
</gene>
<dbReference type="Proteomes" id="UP001215712">
    <property type="component" value="Unassembled WGS sequence"/>
</dbReference>
<evidence type="ECO:0000256" key="2">
    <source>
        <dbReference type="SAM" id="Phobius"/>
    </source>
</evidence>
<feature type="transmembrane region" description="Helical" evidence="2">
    <location>
        <begin position="366"/>
        <end position="385"/>
    </location>
</feature>
<evidence type="ECO:0000256" key="1">
    <source>
        <dbReference type="SAM" id="MobiDB-lite"/>
    </source>
</evidence>
<dbReference type="Pfam" id="PF10348">
    <property type="entry name" value="DUF2427"/>
    <property type="match status" value="1"/>
</dbReference>
<evidence type="ECO:0000259" key="4">
    <source>
        <dbReference type="Pfam" id="PF10348"/>
    </source>
</evidence>
<keyword evidence="2" id="KW-0472">Membrane</keyword>
<feature type="transmembrane region" description="Helical" evidence="2">
    <location>
        <begin position="74"/>
        <end position="96"/>
    </location>
</feature>
<dbReference type="EMBL" id="JAQJAN010000003">
    <property type="protein sequence ID" value="KAJ5733866.1"/>
    <property type="molecule type" value="Genomic_DNA"/>
</dbReference>
<feature type="transmembrane region" description="Helical" evidence="2">
    <location>
        <begin position="450"/>
        <end position="467"/>
    </location>
</feature>
<feature type="transmembrane region" description="Helical" evidence="2">
    <location>
        <begin position="487"/>
        <end position="504"/>
    </location>
</feature>
<feature type="signal peptide" evidence="3">
    <location>
        <begin position="1"/>
        <end position="23"/>
    </location>
</feature>
<keyword evidence="3" id="KW-0732">Signal</keyword>
<feature type="compositionally biased region" description="Acidic residues" evidence="1">
    <location>
        <begin position="223"/>
        <end position="238"/>
    </location>
</feature>
<keyword evidence="2" id="KW-0812">Transmembrane</keyword>
<feature type="compositionally biased region" description="Polar residues" evidence="1">
    <location>
        <begin position="203"/>
        <end position="216"/>
    </location>
</feature>
<feature type="domain" description="DUF2427" evidence="4">
    <location>
        <begin position="59"/>
        <end position="159"/>
    </location>
</feature>
<dbReference type="AlphaFoldDB" id="A0AAD6HST7"/>
<comment type="caution">
    <text evidence="6">The sequence shown here is derived from an EMBL/GenBank/DDBJ whole genome shotgun (WGS) entry which is preliminary data.</text>
</comment>
<feature type="region of interest" description="Disordered" evidence="1">
    <location>
        <begin position="185"/>
        <end position="246"/>
    </location>
</feature>
<evidence type="ECO:0000313" key="6">
    <source>
        <dbReference type="EMBL" id="KAJ5733866.1"/>
    </source>
</evidence>
<proteinExistence type="predicted"/>
<evidence type="ECO:0000256" key="3">
    <source>
        <dbReference type="SAM" id="SignalP"/>
    </source>
</evidence>
<feature type="transmembrane region" description="Helical" evidence="2">
    <location>
        <begin position="554"/>
        <end position="574"/>
    </location>
</feature>
<feature type="domain" description="Protein YTP1-like C-terminal" evidence="5">
    <location>
        <begin position="290"/>
        <end position="575"/>
    </location>
</feature>
<dbReference type="Gene3D" id="1.20.120.1770">
    <property type="match status" value="1"/>
</dbReference>
<name>A0AAD6HST7_9EURO</name>
<feature type="transmembrane region" description="Helical" evidence="2">
    <location>
        <begin position="324"/>
        <end position="345"/>
    </location>
</feature>
<keyword evidence="2" id="KW-1133">Transmembrane helix</keyword>
<feature type="chain" id="PRO_5042006574" description="Integral membrane protein" evidence="3">
    <location>
        <begin position="24"/>
        <end position="592"/>
    </location>
</feature>
<organism evidence="6 7">
    <name type="scientific">Penicillium malachiteum</name>
    <dbReference type="NCBI Taxonomy" id="1324776"/>
    <lineage>
        <taxon>Eukaryota</taxon>
        <taxon>Fungi</taxon>
        <taxon>Dikarya</taxon>
        <taxon>Ascomycota</taxon>
        <taxon>Pezizomycotina</taxon>
        <taxon>Eurotiomycetes</taxon>
        <taxon>Eurotiomycetidae</taxon>
        <taxon>Eurotiales</taxon>
        <taxon>Aspergillaceae</taxon>
        <taxon>Penicillium</taxon>
    </lineage>
</organism>
<dbReference type="PANTHER" id="PTHR31685:SF3">
    <property type="entry name" value="INTEGRAL MEMBRANE PROTEIN (AFU_ORTHOLOGUE AFUA_6G12730)"/>
    <property type="match status" value="1"/>
</dbReference>
<reference evidence="6" key="1">
    <citation type="journal article" date="2023" name="IMA Fungus">
        <title>Comparative genomic study of the Penicillium genus elucidates a diverse pangenome and 15 lateral gene transfer events.</title>
        <authorList>
            <person name="Petersen C."/>
            <person name="Sorensen T."/>
            <person name="Nielsen M.R."/>
            <person name="Sondergaard T.E."/>
            <person name="Sorensen J.L."/>
            <person name="Fitzpatrick D.A."/>
            <person name="Frisvad J.C."/>
            <person name="Nielsen K.L."/>
        </authorList>
    </citation>
    <scope>NUCLEOTIDE SEQUENCE</scope>
    <source>
        <strain evidence="6">IBT 17514</strain>
    </source>
</reference>
<accession>A0AAD6HST7</accession>
<dbReference type="InterPro" id="IPR018827">
    <property type="entry name" value="YTP1_C"/>
</dbReference>
<evidence type="ECO:0000259" key="5">
    <source>
        <dbReference type="Pfam" id="PF10355"/>
    </source>
</evidence>
<keyword evidence="7" id="KW-1185">Reference proteome</keyword>
<feature type="transmembrane region" description="Helical" evidence="2">
    <location>
        <begin position="397"/>
        <end position="416"/>
    </location>
</feature>
<sequence length="592" mass="65664">MGLRVVQTACAVLLVASIATVRAHGEDETMDDMNMDMSMDSHAAVQTVQATAASTAQADNPLSYFAYGKHSSSIIAHIALMVIAWCFVLPAATMLSIARSRLALPSQFLFLVLNAFGLLLGIIYNNQTPDLYENNAHHKIGWIITWVITAQVVLSFIFAYGGRGSSKATSESYEHAAFLPVSTDEHHHTFPSGPMHGYRWSRDSGQGTEPRSSIHSPGSPCDPPEDYDGFEKPEEPEEPLPAQPPTRGWFHNSIVSKFLSNRVPGMVSSRVLRVFNSIYNVIDRIILPFGFVAIATGAVAYGGIMRGHEIFNGLAHFIKGGIFFWYGILTLGRYLGCWADLGWAWNKKPMTPIVKSWKAKVPSGEFVESLVIFVYGVSNVFLEHLSRWGQSWSATDLEHVSISIMFFGGGLVGMLFESKRIREVLNNTVLRSPAHPTRDEGWQLPKSQSVSLNPMPALVILLLGMMMGSHHQTSMTSTMVHKQWGNMLVGFALARGFTYVLLFLRPPTSYLPARPPTEIISAFCLMAGGLIFMLSTRNVIESMEFYELDAMFTFTVGMGFTAFIMALEVLMVTLKAWAVKREQRSQPTFHFP</sequence>
<dbReference type="InterPro" id="IPR018825">
    <property type="entry name" value="DUF2427"/>
</dbReference>